<evidence type="ECO:0000256" key="2">
    <source>
        <dbReference type="ARBA" id="ARBA00023015"/>
    </source>
</evidence>
<dbReference type="Proteomes" id="UP000510934">
    <property type="component" value="Chromosome"/>
</dbReference>
<name>A0A7D5W028_PSEPU</name>
<comment type="function">
    <text evidence="6">Regulatory protein of the TOL plasmid xyl operons. XylS activates the xylXYZLTEGFJQKIH operon required for the degradation of toluene, m-xylene and p-xylene.</text>
</comment>
<evidence type="ECO:0000256" key="4">
    <source>
        <dbReference type="ARBA" id="ARBA00023159"/>
    </source>
</evidence>
<dbReference type="AlphaFoldDB" id="A0A7D5W028"/>
<dbReference type="GO" id="GO:0005737">
    <property type="term" value="C:cytoplasm"/>
    <property type="evidence" value="ECO:0007669"/>
    <property type="project" value="UniProtKB-SubCell"/>
</dbReference>
<dbReference type="GO" id="GO:0003700">
    <property type="term" value="F:DNA-binding transcription factor activity"/>
    <property type="evidence" value="ECO:0007669"/>
    <property type="project" value="InterPro"/>
</dbReference>
<dbReference type="SMART" id="SM00342">
    <property type="entry name" value="HTH_ARAC"/>
    <property type="match status" value="1"/>
</dbReference>
<keyword evidence="4" id="KW-0010">Activator</keyword>
<dbReference type="PANTHER" id="PTHR46796">
    <property type="entry name" value="HTH-TYPE TRANSCRIPTIONAL ACTIVATOR RHAS-RELATED"/>
    <property type="match status" value="1"/>
</dbReference>
<dbReference type="InterPro" id="IPR050204">
    <property type="entry name" value="AraC_XylS_family_regulators"/>
</dbReference>
<dbReference type="InterPro" id="IPR018062">
    <property type="entry name" value="HTH_AraC-typ_CS"/>
</dbReference>
<sequence>MTLDVTERTSAHGLEAHIRGKRIAASDVLADRDILVQIFNREREEGNFIVPAVAEPLLVWIISGNAAVQERELGGQWETSEVAKGDFFLTTSAQPYEMRWNVSSADDFEVMHIYLGVPLLEKALHEVLGGPVEAVRLREVSGGRDEGLSVLLEHVRLELMGRGASPLYLQGLAQCIAVYLARNYLDSSADDRPRRNALPAYKFRRVLAAMEADLAKDFNLRQLAEVAGMSDCHFSRMFKKAAGYSPLQFFIRLRMARARQLLLETDQSIIDVGLEVGYCSHSHFSQVFKREVGVTPTQYRQ</sequence>
<evidence type="ECO:0000256" key="1">
    <source>
        <dbReference type="ARBA" id="ARBA00004496"/>
    </source>
</evidence>
<comment type="subcellular location">
    <subcellularLocation>
        <location evidence="1">Cytoplasm</location>
    </subcellularLocation>
</comment>
<evidence type="ECO:0000259" key="7">
    <source>
        <dbReference type="PROSITE" id="PS01124"/>
    </source>
</evidence>
<dbReference type="GO" id="GO:0009893">
    <property type="term" value="P:positive regulation of metabolic process"/>
    <property type="evidence" value="ECO:0007669"/>
    <property type="project" value="UniProtKB-ARBA"/>
</dbReference>
<evidence type="ECO:0000256" key="5">
    <source>
        <dbReference type="ARBA" id="ARBA00023163"/>
    </source>
</evidence>
<gene>
    <name evidence="8" type="ORF">H0H12_07640</name>
</gene>
<dbReference type="GO" id="GO:0043565">
    <property type="term" value="F:sequence-specific DNA binding"/>
    <property type="evidence" value="ECO:0007669"/>
    <property type="project" value="InterPro"/>
</dbReference>
<dbReference type="InterPro" id="IPR020449">
    <property type="entry name" value="Tscrpt_reg_AraC-type_HTH"/>
</dbReference>
<dbReference type="Gene3D" id="1.10.10.60">
    <property type="entry name" value="Homeodomain-like"/>
    <property type="match status" value="2"/>
</dbReference>
<dbReference type="RefSeq" id="WP_180689482.1">
    <property type="nucleotide sequence ID" value="NZ_CP059052.1"/>
</dbReference>
<keyword evidence="2" id="KW-0805">Transcription regulation</keyword>
<dbReference type="PROSITE" id="PS00041">
    <property type="entry name" value="HTH_ARAC_FAMILY_1"/>
    <property type="match status" value="1"/>
</dbReference>
<evidence type="ECO:0000313" key="8">
    <source>
        <dbReference type="EMBL" id="QLJ15789.1"/>
    </source>
</evidence>
<dbReference type="EMBL" id="CP059052">
    <property type="protein sequence ID" value="QLJ15789.1"/>
    <property type="molecule type" value="Genomic_DNA"/>
</dbReference>
<dbReference type="PRINTS" id="PR00032">
    <property type="entry name" value="HTHARAC"/>
</dbReference>
<feature type="domain" description="HTH araC/xylS-type" evidence="7">
    <location>
        <begin position="204"/>
        <end position="301"/>
    </location>
</feature>
<evidence type="ECO:0000256" key="6">
    <source>
        <dbReference type="ARBA" id="ARBA00037345"/>
    </source>
</evidence>
<dbReference type="PROSITE" id="PS01124">
    <property type="entry name" value="HTH_ARAC_FAMILY_2"/>
    <property type="match status" value="1"/>
</dbReference>
<dbReference type="InterPro" id="IPR018060">
    <property type="entry name" value="HTH_AraC"/>
</dbReference>
<dbReference type="Pfam" id="PF12833">
    <property type="entry name" value="HTH_18"/>
    <property type="match status" value="1"/>
</dbReference>
<keyword evidence="5" id="KW-0804">Transcription</keyword>
<dbReference type="InterPro" id="IPR009057">
    <property type="entry name" value="Homeodomain-like_sf"/>
</dbReference>
<evidence type="ECO:0000313" key="9">
    <source>
        <dbReference type="Proteomes" id="UP000510934"/>
    </source>
</evidence>
<dbReference type="SUPFAM" id="SSF46689">
    <property type="entry name" value="Homeodomain-like"/>
    <property type="match status" value="2"/>
</dbReference>
<protein>
    <submittedName>
        <fullName evidence="8">Helix-turn-helix transcriptional regulator</fullName>
    </submittedName>
</protein>
<evidence type="ECO:0000256" key="3">
    <source>
        <dbReference type="ARBA" id="ARBA00023125"/>
    </source>
</evidence>
<reference evidence="8 9" key="1">
    <citation type="journal article" date="2009" name="Mikrobiologiia">
        <title>[Phenanthren biodegradation and interaction of Pseudomonas putida BS3701 and Burkholderia sp.BS3702 in plant rhizosphere].</title>
        <authorList>
            <person name="Ovchinnikova A.A."/>
            <person name="Vetrova A.A."/>
            <person name="Filonov A.E."/>
            <person name="Boronin A.M."/>
        </authorList>
    </citation>
    <scope>NUCLEOTIDE SEQUENCE [LARGE SCALE GENOMIC DNA]</scope>
    <source>
        <strain evidence="8 9">BS3701</strain>
    </source>
</reference>
<dbReference type="PANTHER" id="PTHR46796:SF6">
    <property type="entry name" value="ARAC SUBFAMILY"/>
    <property type="match status" value="1"/>
</dbReference>
<proteinExistence type="predicted"/>
<keyword evidence="3" id="KW-0238">DNA-binding</keyword>
<accession>A0A7D5W028</accession>
<organism evidence="8 9">
    <name type="scientific">Pseudomonas putida</name>
    <name type="common">Arthrobacter siderocapsulatus</name>
    <dbReference type="NCBI Taxonomy" id="303"/>
    <lineage>
        <taxon>Bacteria</taxon>
        <taxon>Pseudomonadati</taxon>
        <taxon>Pseudomonadota</taxon>
        <taxon>Gammaproteobacteria</taxon>
        <taxon>Pseudomonadales</taxon>
        <taxon>Pseudomonadaceae</taxon>
        <taxon>Pseudomonas</taxon>
    </lineage>
</organism>